<evidence type="ECO:0000313" key="1">
    <source>
        <dbReference type="Proteomes" id="UP000492821"/>
    </source>
</evidence>
<reference evidence="2" key="2">
    <citation type="submission" date="2020-10" db="UniProtKB">
        <authorList>
            <consortium name="WormBaseParasite"/>
        </authorList>
    </citation>
    <scope>IDENTIFICATION</scope>
</reference>
<dbReference type="Proteomes" id="UP000492821">
    <property type="component" value="Unassembled WGS sequence"/>
</dbReference>
<evidence type="ECO:0000313" key="2">
    <source>
        <dbReference type="WBParaSite" id="Pan_g1006.t1"/>
    </source>
</evidence>
<organism evidence="1 2">
    <name type="scientific">Panagrellus redivivus</name>
    <name type="common">Microworm</name>
    <dbReference type="NCBI Taxonomy" id="6233"/>
    <lineage>
        <taxon>Eukaryota</taxon>
        <taxon>Metazoa</taxon>
        <taxon>Ecdysozoa</taxon>
        <taxon>Nematoda</taxon>
        <taxon>Chromadorea</taxon>
        <taxon>Rhabditida</taxon>
        <taxon>Tylenchina</taxon>
        <taxon>Panagrolaimomorpha</taxon>
        <taxon>Panagrolaimoidea</taxon>
        <taxon>Panagrolaimidae</taxon>
        <taxon>Panagrellus</taxon>
    </lineage>
</organism>
<sequence length="71" mass="8310">MVHSLFSRLSIQQKPTKVDNLSPDGTVKPIETVYDIKHAKSQRRLRRPIRQWKLLKSCSRSLRNPKANDLK</sequence>
<protein>
    <submittedName>
        <fullName evidence="2">Uncharacterized protein</fullName>
    </submittedName>
</protein>
<keyword evidence="1" id="KW-1185">Reference proteome</keyword>
<proteinExistence type="predicted"/>
<dbReference type="AlphaFoldDB" id="A0A7E4UM19"/>
<reference evidence="1" key="1">
    <citation type="journal article" date="2013" name="Genetics">
        <title>The draft genome and transcriptome of Panagrellus redivivus are shaped by the harsh demands of a free-living lifestyle.</title>
        <authorList>
            <person name="Srinivasan J."/>
            <person name="Dillman A.R."/>
            <person name="Macchietto M.G."/>
            <person name="Heikkinen L."/>
            <person name="Lakso M."/>
            <person name="Fracchia K.M."/>
            <person name="Antoshechkin I."/>
            <person name="Mortazavi A."/>
            <person name="Wong G."/>
            <person name="Sternberg P.W."/>
        </authorList>
    </citation>
    <scope>NUCLEOTIDE SEQUENCE [LARGE SCALE GENOMIC DNA]</scope>
    <source>
        <strain evidence="1">MT8872</strain>
    </source>
</reference>
<dbReference type="WBParaSite" id="Pan_g1006.t1">
    <property type="protein sequence ID" value="Pan_g1006.t1"/>
    <property type="gene ID" value="Pan_g1006"/>
</dbReference>
<accession>A0A7E4UM19</accession>
<name>A0A7E4UM19_PANRE</name>